<feature type="signal peptide" evidence="1">
    <location>
        <begin position="1"/>
        <end position="22"/>
    </location>
</feature>
<accession>A0AAD6S818</accession>
<evidence type="ECO:0000313" key="3">
    <source>
        <dbReference type="Proteomes" id="UP001218188"/>
    </source>
</evidence>
<dbReference type="AlphaFoldDB" id="A0AAD6S818"/>
<keyword evidence="1" id="KW-0732">Signal</keyword>
<feature type="chain" id="PRO_5042165551" evidence="1">
    <location>
        <begin position="23"/>
        <end position="185"/>
    </location>
</feature>
<comment type="caution">
    <text evidence="2">The sequence shown here is derived from an EMBL/GenBank/DDBJ whole genome shotgun (WGS) entry which is preliminary data.</text>
</comment>
<dbReference type="Proteomes" id="UP001218188">
    <property type="component" value="Unassembled WGS sequence"/>
</dbReference>
<organism evidence="2 3">
    <name type="scientific">Mycena alexandri</name>
    <dbReference type="NCBI Taxonomy" id="1745969"/>
    <lineage>
        <taxon>Eukaryota</taxon>
        <taxon>Fungi</taxon>
        <taxon>Dikarya</taxon>
        <taxon>Basidiomycota</taxon>
        <taxon>Agaricomycotina</taxon>
        <taxon>Agaricomycetes</taxon>
        <taxon>Agaricomycetidae</taxon>
        <taxon>Agaricales</taxon>
        <taxon>Marasmiineae</taxon>
        <taxon>Mycenaceae</taxon>
        <taxon>Mycena</taxon>
    </lineage>
</organism>
<dbReference type="EMBL" id="JARJCM010000199">
    <property type="protein sequence ID" value="KAJ7022939.1"/>
    <property type="molecule type" value="Genomic_DNA"/>
</dbReference>
<sequence>MRGIHSFIPVPVFVLFLGGDSCLQEISSFQYLFNSPTHALTLRLVCKFESPPLKIIYLVRFHVPGWMVTGTGDPPSAPSFGNHSIPQSGILSPDIYICTVIKWCLHPWDNEKQLSPTLGLPRTQHPTKIKIKIQYHRITDRSSVIMKQCGSTKDKGRKGRVKIGAKFCSGALNLTIARKVKIPSI</sequence>
<evidence type="ECO:0000256" key="1">
    <source>
        <dbReference type="SAM" id="SignalP"/>
    </source>
</evidence>
<keyword evidence="3" id="KW-1185">Reference proteome</keyword>
<proteinExistence type="predicted"/>
<reference evidence="2" key="1">
    <citation type="submission" date="2023-03" db="EMBL/GenBank/DDBJ databases">
        <title>Massive genome expansion in bonnet fungi (Mycena s.s.) driven by repeated elements and novel gene families across ecological guilds.</title>
        <authorList>
            <consortium name="Lawrence Berkeley National Laboratory"/>
            <person name="Harder C.B."/>
            <person name="Miyauchi S."/>
            <person name="Viragh M."/>
            <person name="Kuo A."/>
            <person name="Thoen E."/>
            <person name="Andreopoulos B."/>
            <person name="Lu D."/>
            <person name="Skrede I."/>
            <person name="Drula E."/>
            <person name="Henrissat B."/>
            <person name="Morin E."/>
            <person name="Kohler A."/>
            <person name="Barry K."/>
            <person name="LaButti K."/>
            <person name="Morin E."/>
            <person name="Salamov A."/>
            <person name="Lipzen A."/>
            <person name="Mereny Z."/>
            <person name="Hegedus B."/>
            <person name="Baldrian P."/>
            <person name="Stursova M."/>
            <person name="Weitz H."/>
            <person name="Taylor A."/>
            <person name="Grigoriev I.V."/>
            <person name="Nagy L.G."/>
            <person name="Martin F."/>
            <person name="Kauserud H."/>
        </authorList>
    </citation>
    <scope>NUCLEOTIDE SEQUENCE</scope>
    <source>
        <strain evidence="2">CBHHK200</strain>
    </source>
</reference>
<gene>
    <name evidence="2" type="ORF">C8F04DRAFT_1193979</name>
</gene>
<evidence type="ECO:0000313" key="2">
    <source>
        <dbReference type="EMBL" id="KAJ7022939.1"/>
    </source>
</evidence>
<name>A0AAD6S818_9AGAR</name>
<protein>
    <submittedName>
        <fullName evidence="2">Uncharacterized protein</fullName>
    </submittedName>
</protein>